<dbReference type="AlphaFoldDB" id="L1L497"/>
<dbReference type="NCBIfam" id="TIGR04268">
    <property type="entry name" value="FxSxx-COOH"/>
    <property type="match status" value="1"/>
</dbReference>
<accession>L1L497</accession>
<evidence type="ECO:0000256" key="1">
    <source>
        <dbReference type="SAM" id="MobiDB-lite"/>
    </source>
</evidence>
<dbReference type="PATRIC" id="fig|698759.3.peg.2055"/>
<evidence type="ECO:0000313" key="2">
    <source>
        <dbReference type="EMBL" id="EKX67423.1"/>
    </source>
</evidence>
<gene>
    <name evidence="2" type="primary">fxsA_1</name>
    <name evidence="2" type="ORF">STRIP9103_02847</name>
</gene>
<proteinExistence type="predicted"/>
<evidence type="ECO:0000313" key="3">
    <source>
        <dbReference type="Proteomes" id="UP000010411"/>
    </source>
</evidence>
<dbReference type="InterPro" id="IPR026334">
    <property type="entry name" value="FxSxx-COOH"/>
</dbReference>
<keyword evidence="3" id="KW-1185">Reference proteome</keyword>
<organism evidence="2 3">
    <name type="scientific">Streptomyces ipomoeae 91-03</name>
    <dbReference type="NCBI Taxonomy" id="698759"/>
    <lineage>
        <taxon>Bacteria</taxon>
        <taxon>Bacillati</taxon>
        <taxon>Actinomycetota</taxon>
        <taxon>Actinomycetes</taxon>
        <taxon>Kitasatosporales</taxon>
        <taxon>Streptomycetaceae</taxon>
        <taxon>Streptomyces</taxon>
    </lineage>
</organism>
<sequence>MVPKPPRTAHSTPSAPKGLDRLTAINTSAPGTLRSIARVTDVPGRLDRSAEFNSTI</sequence>
<reference evidence="2 3" key="1">
    <citation type="submission" date="2012-11" db="EMBL/GenBank/DDBJ databases">
        <authorList>
            <person name="Huguet-Tapia J.C."/>
            <person name="Durkin A.S."/>
            <person name="Pettis G.S."/>
            <person name="Badger J.H."/>
        </authorList>
    </citation>
    <scope>NUCLEOTIDE SEQUENCE [LARGE SCALE GENOMIC DNA]</scope>
    <source>
        <strain evidence="2 3">91-03</strain>
    </source>
</reference>
<dbReference type="EMBL" id="AEJC01000153">
    <property type="protein sequence ID" value="EKX67423.1"/>
    <property type="molecule type" value="Genomic_DNA"/>
</dbReference>
<dbReference type="Proteomes" id="UP000010411">
    <property type="component" value="Unassembled WGS sequence"/>
</dbReference>
<feature type="region of interest" description="Disordered" evidence="1">
    <location>
        <begin position="1"/>
        <end position="21"/>
    </location>
</feature>
<name>L1L497_9ACTN</name>
<protein>
    <submittedName>
        <fullName evidence="2">FXSXX-COOH protein</fullName>
    </submittedName>
</protein>
<comment type="caution">
    <text evidence="2">The sequence shown here is derived from an EMBL/GenBank/DDBJ whole genome shotgun (WGS) entry which is preliminary data.</text>
</comment>